<keyword evidence="2" id="KW-0963">Cytoplasm</keyword>
<dbReference type="PANTHER" id="PTHR46853:SF1">
    <property type="entry name" value="METHYLOSOME PROTEIN 50"/>
    <property type="match status" value="1"/>
</dbReference>
<dbReference type="Gene3D" id="2.130.10.10">
    <property type="entry name" value="YVTN repeat-like/Quinoprotein amine dehydrogenase"/>
    <property type="match status" value="1"/>
</dbReference>
<dbReference type="SMART" id="SM00320">
    <property type="entry name" value="WD40"/>
    <property type="match status" value="4"/>
</dbReference>
<dbReference type="InterPro" id="IPR015943">
    <property type="entry name" value="WD40/YVTN_repeat-like_dom_sf"/>
</dbReference>
<evidence type="ECO:0000256" key="1">
    <source>
        <dbReference type="ARBA" id="ARBA00004496"/>
    </source>
</evidence>
<evidence type="ECO:0000256" key="2">
    <source>
        <dbReference type="ARBA" id="ARBA00022490"/>
    </source>
</evidence>
<dbReference type="InterPro" id="IPR001680">
    <property type="entry name" value="WD40_rpt"/>
</dbReference>
<proteinExistence type="predicted"/>
<name>A0A1A9ZVW2_GLOPL</name>
<reference evidence="3" key="2">
    <citation type="submission" date="2020-05" db="UniProtKB">
        <authorList>
            <consortium name="EnsemblMetazoa"/>
        </authorList>
    </citation>
    <scope>IDENTIFICATION</scope>
    <source>
        <strain evidence="3">IAEA</strain>
    </source>
</reference>
<dbReference type="GO" id="GO:0034709">
    <property type="term" value="C:methylosome"/>
    <property type="evidence" value="ECO:0007669"/>
    <property type="project" value="TreeGrafter"/>
</dbReference>
<accession>A0A1A9ZVW2</accession>
<dbReference type="PANTHER" id="PTHR46853">
    <property type="entry name" value="METHYLOSOME PROTEIN 50"/>
    <property type="match status" value="1"/>
</dbReference>
<dbReference type="InterPro" id="IPR036322">
    <property type="entry name" value="WD40_repeat_dom_sf"/>
</dbReference>
<evidence type="ECO:0000313" key="4">
    <source>
        <dbReference type="Proteomes" id="UP000092445"/>
    </source>
</evidence>
<dbReference type="AlphaFoldDB" id="A0A1A9ZVW2"/>
<dbReference type="STRING" id="7398.A0A1A9ZVW2"/>
<reference evidence="4" key="1">
    <citation type="submission" date="2014-03" db="EMBL/GenBank/DDBJ databases">
        <authorList>
            <person name="Aksoy S."/>
            <person name="Warren W."/>
            <person name="Wilson R.K."/>
        </authorList>
    </citation>
    <scope>NUCLEOTIDE SEQUENCE [LARGE SCALE GENOMIC DNA]</scope>
    <source>
        <strain evidence="4">IAEA</strain>
    </source>
</reference>
<evidence type="ECO:0000313" key="3">
    <source>
        <dbReference type="EnsemblMetazoa" id="GPAI026615-PA"/>
    </source>
</evidence>
<sequence>MFPLNCSSIYKMPEKYEPPDDLVDDTNYPNLNSRDYAKRPLNHTTQMHDAWECLSINSPDTEVEGNIVIACNKLNGREWVGSLWGFEKYDVVKNKTLGGSNKASFKLQCESLITGMEFVTKNILLLALNTGKVQLWSTHSEVRNAKNPYCLFLIGERCEHMEPITSTSTFRTNESKALTACKRGTVKIWDMGSADLFLEKSFQFAHSDVITGLAASLTNDYIFLTCSLDKSCLIWDDREIRPALALYEKHDVRFKDVCWSPENNDCIIYAGDECGYILTIDKRSPKKYLDKSKYFDRPIRKIRPHHDNLAVIADTNIVKVSKIPNHATCYENSDSQHFTRDCSWLSSTELLTIGFDGKLRFHNIE</sequence>
<dbReference type="Proteomes" id="UP000092445">
    <property type="component" value="Unassembled WGS sequence"/>
</dbReference>
<comment type="subcellular location">
    <subcellularLocation>
        <location evidence="1">Cytoplasm</location>
    </subcellularLocation>
</comment>
<organism evidence="3 4">
    <name type="scientific">Glossina pallidipes</name>
    <name type="common">Tsetse fly</name>
    <dbReference type="NCBI Taxonomy" id="7398"/>
    <lineage>
        <taxon>Eukaryota</taxon>
        <taxon>Metazoa</taxon>
        <taxon>Ecdysozoa</taxon>
        <taxon>Arthropoda</taxon>
        <taxon>Hexapoda</taxon>
        <taxon>Insecta</taxon>
        <taxon>Pterygota</taxon>
        <taxon>Neoptera</taxon>
        <taxon>Endopterygota</taxon>
        <taxon>Diptera</taxon>
        <taxon>Brachycera</taxon>
        <taxon>Muscomorpha</taxon>
        <taxon>Hippoboscoidea</taxon>
        <taxon>Glossinidae</taxon>
        <taxon>Glossina</taxon>
    </lineage>
</organism>
<dbReference type="VEuPathDB" id="VectorBase:GPAI026615"/>
<dbReference type="SUPFAM" id="SSF50978">
    <property type="entry name" value="WD40 repeat-like"/>
    <property type="match status" value="1"/>
</dbReference>
<dbReference type="InterPro" id="IPR052139">
    <property type="entry name" value="Methylosome_Comp_WDR77"/>
</dbReference>
<keyword evidence="4" id="KW-1185">Reference proteome</keyword>
<dbReference type="GO" id="GO:0007309">
    <property type="term" value="P:oocyte axis specification"/>
    <property type="evidence" value="ECO:0007669"/>
    <property type="project" value="TreeGrafter"/>
</dbReference>
<protein>
    <submittedName>
        <fullName evidence="3">Uncharacterized protein</fullName>
    </submittedName>
</protein>
<dbReference type="EnsemblMetazoa" id="GPAI026615-RA">
    <property type="protein sequence ID" value="GPAI026615-PA"/>
    <property type="gene ID" value="GPAI026615"/>
</dbReference>
<dbReference type="Pfam" id="PF00400">
    <property type="entry name" value="WD40"/>
    <property type="match status" value="1"/>
</dbReference>